<dbReference type="GO" id="GO:0032131">
    <property type="term" value="F:alkylated DNA binding"/>
    <property type="evidence" value="ECO:0007669"/>
    <property type="project" value="TreeGrafter"/>
</dbReference>
<sequence>MKWIDHESYIEIYPPKEFNFEECLIFLGRSNQEVLHQIKEGSLYKLIKVNESLILCKIGSINHSIKVEFPISSPSIDSRKKVAEYIWEWFDLDQELGGFYQLAGQDKVLKTLAHKYYGLRILCIPDLFEALVWAIIGQQINLTFAYTLKKRFVEQYGESLTFEGETFWLFPSFEKIASINADDLRKLQFTNRKAEYIIDIAKAMINGGLTKELLLQKNDYQQIQKSLMMIRGIGAWTADYVMMKCLHQASAFPIADVGLHNALKNLLGLKEKPTIEEIEEYAENWGGWQAYATFYLWRSLYDKKI</sequence>
<dbReference type="InterPro" id="IPR051912">
    <property type="entry name" value="Alkylbase_DNA_Glycosylase/TA"/>
</dbReference>
<name>A0A6L3UZ46_9BACI</name>
<dbReference type="GO" id="GO:0008534">
    <property type="term" value="F:oxidized purine nucleobase lesion DNA N-glycosylase activity"/>
    <property type="evidence" value="ECO:0007669"/>
    <property type="project" value="InterPro"/>
</dbReference>
<comment type="catalytic activity">
    <reaction evidence="1">
        <text>Hydrolysis of alkylated DNA, releasing 3-methyladenine, 3-methylguanine, 7-methylguanine and 7-methyladenine.</text>
        <dbReference type="EC" id="3.2.2.21"/>
    </reaction>
</comment>
<evidence type="ECO:0000313" key="9">
    <source>
        <dbReference type="Proteomes" id="UP000481030"/>
    </source>
</evidence>
<evidence type="ECO:0000256" key="1">
    <source>
        <dbReference type="ARBA" id="ARBA00000086"/>
    </source>
</evidence>
<reference evidence="8 9" key="1">
    <citation type="journal article" date="2016" name="Antonie Van Leeuwenhoek">
        <title>Bacillus depressus sp. nov., isolated from soil of a sunflower field.</title>
        <authorList>
            <person name="Wei X."/>
            <person name="Xin D."/>
            <person name="Xin Y."/>
            <person name="Zhang H."/>
            <person name="Wang T."/>
            <person name="Zhang J."/>
        </authorList>
    </citation>
    <scope>NUCLEOTIDE SEQUENCE [LARGE SCALE GENOMIC DNA]</scope>
    <source>
        <strain evidence="8 9">BZ1</strain>
    </source>
</reference>
<evidence type="ECO:0000313" key="8">
    <source>
        <dbReference type="EMBL" id="KAB2328082.1"/>
    </source>
</evidence>
<evidence type="ECO:0000256" key="3">
    <source>
        <dbReference type="ARBA" id="ARBA00012000"/>
    </source>
</evidence>
<proteinExistence type="inferred from homology"/>
<dbReference type="InterPro" id="IPR023170">
    <property type="entry name" value="HhH_base_excis_C"/>
</dbReference>
<gene>
    <name evidence="8" type="ORF">F7731_26070</name>
</gene>
<keyword evidence="5" id="KW-0378">Hydrolase</keyword>
<dbReference type="InterPro" id="IPR003265">
    <property type="entry name" value="HhH-GPD_domain"/>
</dbReference>
<dbReference type="Proteomes" id="UP000481030">
    <property type="component" value="Unassembled WGS sequence"/>
</dbReference>
<keyword evidence="6" id="KW-0234">DNA repair</keyword>
<dbReference type="GO" id="GO:0006289">
    <property type="term" value="P:nucleotide-excision repair"/>
    <property type="evidence" value="ECO:0007669"/>
    <property type="project" value="InterPro"/>
</dbReference>
<keyword evidence="4" id="KW-0227">DNA damage</keyword>
<dbReference type="SMART" id="SM00478">
    <property type="entry name" value="ENDO3c"/>
    <property type="match status" value="1"/>
</dbReference>
<keyword evidence="9" id="KW-1185">Reference proteome</keyword>
<dbReference type="Gene3D" id="1.10.340.30">
    <property type="entry name" value="Hypothetical protein, domain 2"/>
    <property type="match status" value="1"/>
</dbReference>
<dbReference type="AlphaFoldDB" id="A0A6L3UZ46"/>
<evidence type="ECO:0000259" key="7">
    <source>
        <dbReference type="SMART" id="SM00478"/>
    </source>
</evidence>
<accession>A0A6L3UZ46</accession>
<dbReference type="InterPro" id="IPR011257">
    <property type="entry name" value="DNA_glycosylase"/>
</dbReference>
<dbReference type="GO" id="GO:0008725">
    <property type="term" value="F:DNA-3-methyladenine glycosylase activity"/>
    <property type="evidence" value="ECO:0007669"/>
    <property type="project" value="TreeGrafter"/>
</dbReference>
<dbReference type="EC" id="3.2.2.21" evidence="3"/>
<feature type="domain" description="HhH-GPD" evidence="7">
    <location>
        <begin position="136"/>
        <end position="301"/>
    </location>
</feature>
<dbReference type="InterPro" id="IPR012904">
    <property type="entry name" value="OGG_N"/>
</dbReference>
<dbReference type="SUPFAM" id="SSF48150">
    <property type="entry name" value="DNA-glycosylase"/>
    <property type="match status" value="1"/>
</dbReference>
<comment type="caution">
    <text evidence="8">The sequence shown here is derived from an EMBL/GenBank/DDBJ whole genome shotgun (WGS) entry which is preliminary data.</text>
</comment>
<evidence type="ECO:0000256" key="2">
    <source>
        <dbReference type="ARBA" id="ARBA00010817"/>
    </source>
</evidence>
<dbReference type="OrthoDB" id="9785929at2"/>
<dbReference type="EMBL" id="WBOS01000034">
    <property type="protein sequence ID" value="KAB2328082.1"/>
    <property type="molecule type" value="Genomic_DNA"/>
</dbReference>
<dbReference type="GO" id="GO:0006285">
    <property type="term" value="P:base-excision repair, AP site formation"/>
    <property type="evidence" value="ECO:0007669"/>
    <property type="project" value="TreeGrafter"/>
</dbReference>
<comment type="similarity">
    <text evidence="2">Belongs to the alkylbase DNA glycosidase AlkA family.</text>
</comment>
<dbReference type="GO" id="GO:0006307">
    <property type="term" value="P:DNA alkylation repair"/>
    <property type="evidence" value="ECO:0007669"/>
    <property type="project" value="TreeGrafter"/>
</dbReference>
<dbReference type="GO" id="GO:0005737">
    <property type="term" value="C:cytoplasm"/>
    <property type="evidence" value="ECO:0007669"/>
    <property type="project" value="TreeGrafter"/>
</dbReference>
<dbReference type="GO" id="GO:0043916">
    <property type="term" value="F:DNA-7-methylguanine glycosylase activity"/>
    <property type="evidence" value="ECO:0007669"/>
    <property type="project" value="TreeGrafter"/>
</dbReference>
<protein>
    <recommendedName>
        <fullName evidence="3">DNA-3-methyladenine glycosylase II</fullName>
        <ecNumber evidence="3">3.2.2.21</ecNumber>
    </recommendedName>
</protein>
<evidence type="ECO:0000256" key="5">
    <source>
        <dbReference type="ARBA" id="ARBA00022801"/>
    </source>
</evidence>
<dbReference type="PANTHER" id="PTHR43003">
    <property type="entry name" value="DNA-3-METHYLADENINE GLYCOSYLASE"/>
    <property type="match status" value="1"/>
</dbReference>
<dbReference type="PANTHER" id="PTHR43003:SF12">
    <property type="entry name" value="DNA-3-METHYLADENINE GLYCOSYLASE"/>
    <property type="match status" value="1"/>
</dbReference>
<dbReference type="RefSeq" id="WP_151537654.1">
    <property type="nucleotide sequence ID" value="NZ_WBOS01000034.1"/>
</dbReference>
<dbReference type="Gene3D" id="1.10.1670.10">
    <property type="entry name" value="Helix-hairpin-Helix base-excision DNA repair enzymes (C-terminal)"/>
    <property type="match status" value="1"/>
</dbReference>
<dbReference type="InterPro" id="IPR037046">
    <property type="entry name" value="AlkA_N_sf"/>
</dbReference>
<organism evidence="8 9">
    <name type="scientific">Cytobacillus depressus</name>
    <dbReference type="NCBI Taxonomy" id="1602942"/>
    <lineage>
        <taxon>Bacteria</taxon>
        <taxon>Bacillati</taxon>
        <taxon>Bacillota</taxon>
        <taxon>Bacilli</taxon>
        <taxon>Bacillales</taxon>
        <taxon>Bacillaceae</taxon>
        <taxon>Cytobacillus</taxon>
    </lineage>
</organism>
<evidence type="ECO:0000256" key="6">
    <source>
        <dbReference type="ARBA" id="ARBA00023204"/>
    </source>
</evidence>
<dbReference type="Gene3D" id="3.30.310.20">
    <property type="entry name" value="DNA-3-methyladenine glycosylase AlkA, N-terminal domain"/>
    <property type="match status" value="1"/>
</dbReference>
<dbReference type="CDD" id="cd00056">
    <property type="entry name" value="ENDO3c"/>
    <property type="match status" value="1"/>
</dbReference>
<dbReference type="Pfam" id="PF07934">
    <property type="entry name" value="OGG_N"/>
    <property type="match status" value="1"/>
</dbReference>
<dbReference type="Pfam" id="PF00730">
    <property type="entry name" value="HhH-GPD"/>
    <property type="match status" value="1"/>
</dbReference>
<evidence type="ECO:0000256" key="4">
    <source>
        <dbReference type="ARBA" id="ARBA00022763"/>
    </source>
</evidence>
<dbReference type="GO" id="GO:0032993">
    <property type="term" value="C:protein-DNA complex"/>
    <property type="evidence" value="ECO:0007669"/>
    <property type="project" value="TreeGrafter"/>
</dbReference>
<dbReference type="FunFam" id="1.10.340.30:FF:000004">
    <property type="entry name" value="DNA-3-methyladenine glycosylase II"/>
    <property type="match status" value="1"/>
</dbReference>